<organism evidence="3 4">
    <name type="scientific">Sphingobium yanoikuyae</name>
    <name type="common">Sphingomonas yanoikuyae</name>
    <dbReference type="NCBI Taxonomy" id="13690"/>
    <lineage>
        <taxon>Bacteria</taxon>
        <taxon>Pseudomonadati</taxon>
        <taxon>Pseudomonadota</taxon>
        <taxon>Alphaproteobacteria</taxon>
        <taxon>Sphingomonadales</taxon>
        <taxon>Sphingomonadaceae</taxon>
        <taxon>Sphingobium</taxon>
    </lineage>
</organism>
<gene>
    <name evidence="3" type="ORF">N5J77_29155</name>
</gene>
<dbReference type="SUPFAM" id="SSF56954">
    <property type="entry name" value="Outer membrane efflux proteins (OEP)"/>
    <property type="match status" value="1"/>
</dbReference>
<dbReference type="PROSITE" id="PS51257">
    <property type="entry name" value="PROKAR_LIPOPROTEIN"/>
    <property type="match status" value="1"/>
</dbReference>
<dbReference type="PANTHER" id="PTHR30203">
    <property type="entry name" value="OUTER MEMBRANE CATION EFFLUX PROTEIN"/>
    <property type="match status" value="1"/>
</dbReference>
<dbReference type="Proteomes" id="UP001162318">
    <property type="component" value="Unassembled WGS sequence"/>
</dbReference>
<name>A0AA42X0F8_SPHYA</name>
<dbReference type="Gene3D" id="1.20.1600.10">
    <property type="entry name" value="Outer membrane efflux proteins (OEP)"/>
    <property type="match status" value="1"/>
</dbReference>
<dbReference type="GO" id="GO:0005886">
    <property type="term" value="C:plasma membrane"/>
    <property type="evidence" value="ECO:0007669"/>
    <property type="project" value="UniProtKB-SubCell"/>
</dbReference>
<keyword evidence="2" id="KW-1134">Transmembrane beta strand</keyword>
<keyword evidence="2" id="KW-0472">Membrane</keyword>
<evidence type="ECO:0000256" key="2">
    <source>
        <dbReference type="RuleBase" id="RU362097"/>
    </source>
</evidence>
<keyword evidence="2" id="KW-0449">Lipoprotein</keyword>
<keyword evidence="2" id="KW-0732">Signal</keyword>
<keyword evidence="2" id="KW-0812">Transmembrane</keyword>
<comment type="caution">
    <text evidence="3">The sequence shown here is derived from an EMBL/GenBank/DDBJ whole genome shotgun (WGS) entry which is preliminary data.</text>
</comment>
<dbReference type="AlphaFoldDB" id="A0AA42X0F8"/>
<evidence type="ECO:0000313" key="4">
    <source>
        <dbReference type="Proteomes" id="UP001162318"/>
    </source>
</evidence>
<reference evidence="3" key="1">
    <citation type="submission" date="2022-09" db="EMBL/GenBank/DDBJ databases">
        <title>Intensive care unit water sources are persistently colonized with multi-drug resistant bacteria and are the site of extensive horizontal gene transfer of antibiotic resistance genes.</title>
        <authorList>
            <person name="Diorio-Toth L."/>
        </authorList>
    </citation>
    <scope>NUCLEOTIDE SEQUENCE</scope>
    <source>
        <strain evidence="3">GD03659</strain>
    </source>
</reference>
<protein>
    <submittedName>
        <fullName evidence="3">Efflux transporter outer membrane subunit</fullName>
    </submittedName>
</protein>
<dbReference type="InterPro" id="IPR010131">
    <property type="entry name" value="MdtP/NodT-like"/>
</dbReference>
<dbReference type="Gene3D" id="2.20.200.10">
    <property type="entry name" value="Outer membrane efflux proteins (OEP)"/>
    <property type="match status" value="1"/>
</dbReference>
<sequence length="453" mass="48563">MKAFGALCMVSFLSACAAPRPALPPLAKVTAPERWRESGGVETSTAADWWKLFGDPVLDDLVAKALERNTDLLIAGTKVGEARAQFRSAASRLSPSIALDGRAGRSRSVNPFGVGVDQAQATGELTISYEVDLFGRVSAISDAARKAFQASEFARDVTQISLTATVVSGYALLRGLDEQLLLVEETVKSRELELAVVRRRTEAGYGSKLELAQAQSALEAAARLVPATRRSIAQQENALSVLVGDVPGDILRGKRVESMLRIPVPGALPSELVRRRPDIAEAEMRLASTDRSLDAARARFLPTFQLSGAGGGVASTLLGDPISLFSLGGSILAPLFQGGELRAQADAAAARRDAAAFAYRGTVLKAFEEVENAMTGVDRLFQEQEALDRQVAATTTALDLARRRYRSGYASYLEQLDAERSLLEVRLQALSIRSERVTAAIALYRSLGGGWTR</sequence>
<dbReference type="GO" id="GO:0015562">
    <property type="term" value="F:efflux transmembrane transporter activity"/>
    <property type="evidence" value="ECO:0007669"/>
    <property type="project" value="InterPro"/>
</dbReference>
<dbReference type="NCBIfam" id="TIGR01845">
    <property type="entry name" value="outer_NodT"/>
    <property type="match status" value="1"/>
</dbReference>
<accession>A0AA42X0F8</accession>
<feature type="chain" id="PRO_5041484792" evidence="2">
    <location>
        <begin position="18"/>
        <end position="453"/>
    </location>
</feature>
<proteinExistence type="inferred from homology"/>
<feature type="signal peptide" evidence="2">
    <location>
        <begin position="1"/>
        <end position="17"/>
    </location>
</feature>
<comment type="similarity">
    <text evidence="1 2">Belongs to the outer membrane factor (OMF) (TC 1.B.17) family.</text>
</comment>
<dbReference type="Pfam" id="PF02321">
    <property type="entry name" value="OEP"/>
    <property type="match status" value="2"/>
</dbReference>
<evidence type="ECO:0000256" key="1">
    <source>
        <dbReference type="ARBA" id="ARBA00007613"/>
    </source>
</evidence>
<comment type="subcellular location">
    <subcellularLocation>
        <location evidence="2">Cell membrane</location>
        <topology evidence="2">Lipid-anchor</topology>
    </subcellularLocation>
</comment>
<evidence type="ECO:0000313" key="3">
    <source>
        <dbReference type="EMBL" id="MDH2135200.1"/>
    </source>
</evidence>
<dbReference type="EMBL" id="JAOCKX010000094">
    <property type="protein sequence ID" value="MDH2135200.1"/>
    <property type="molecule type" value="Genomic_DNA"/>
</dbReference>
<dbReference type="InterPro" id="IPR003423">
    <property type="entry name" value="OMP_efflux"/>
</dbReference>
<dbReference type="RefSeq" id="WP_279776408.1">
    <property type="nucleotide sequence ID" value="NZ_JAOCKX010000094.1"/>
</dbReference>
<keyword evidence="2" id="KW-0564">Palmitate</keyword>